<name>A0A699HCC3_TANCI</name>
<comment type="caution">
    <text evidence="1">The sequence shown here is derived from an EMBL/GenBank/DDBJ whole genome shotgun (WGS) entry which is preliminary data.</text>
</comment>
<gene>
    <name evidence="1" type="ORF">Tci_366318</name>
</gene>
<sequence length="215" mass="24268">MKLIDERPTETDIRLSLASHSYIYPLGIAEDVLVKVVENVYPVDIMILDIKENEKRPFVTMAKAASLGMEGKDKTSPGEGDGVRLMEEQNFKGRKAHLLEDKKIPSVGVFDEVSFYTLFRGRKAHLLEDKKILSVGVFDEVSFYTLFRENTLDLHSFGEETDKITDLHQIHEEVLSTEHGDDVVGIKQRLRDLSSDGVKDLAAASGRGRFKEDLE</sequence>
<evidence type="ECO:0000313" key="1">
    <source>
        <dbReference type="EMBL" id="GEX94343.1"/>
    </source>
</evidence>
<reference evidence="1" key="1">
    <citation type="journal article" date="2019" name="Sci. Rep.">
        <title>Draft genome of Tanacetum cinerariifolium, the natural source of mosquito coil.</title>
        <authorList>
            <person name="Yamashiro T."/>
            <person name="Shiraishi A."/>
            <person name="Satake H."/>
            <person name="Nakayama K."/>
        </authorList>
    </citation>
    <scope>NUCLEOTIDE SEQUENCE</scope>
</reference>
<dbReference type="PANTHER" id="PTHR33067">
    <property type="entry name" value="RNA-DIRECTED DNA POLYMERASE-RELATED"/>
    <property type="match status" value="1"/>
</dbReference>
<organism evidence="1">
    <name type="scientific">Tanacetum cinerariifolium</name>
    <name type="common">Dalmatian daisy</name>
    <name type="synonym">Chrysanthemum cinerariifolium</name>
    <dbReference type="NCBI Taxonomy" id="118510"/>
    <lineage>
        <taxon>Eukaryota</taxon>
        <taxon>Viridiplantae</taxon>
        <taxon>Streptophyta</taxon>
        <taxon>Embryophyta</taxon>
        <taxon>Tracheophyta</taxon>
        <taxon>Spermatophyta</taxon>
        <taxon>Magnoliopsida</taxon>
        <taxon>eudicotyledons</taxon>
        <taxon>Gunneridae</taxon>
        <taxon>Pentapetalae</taxon>
        <taxon>asterids</taxon>
        <taxon>campanulids</taxon>
        <taxon>Asterales</taxon>
        <taxon>Asteraceae</taxon>
        <taxon>Asteroideae</taxon>
        <taxon>Anthemideae</taxon>
        <taxon>Anthemidinae</taxon>
        <taxon>Tanacetum</taxon>
    </lineage>
</organism>
<accession>A0A699HCC3</accession>
<proteinExistence type="predicted"/>
<dbReference type="AlphaFoldDB" id="A0A699HCC3"/>
<protein>
    <submittedName>
        <fullName evidence="1">Uncharacterized protein</fullName>
    </submittedName>
</protein>
<dbReference type="EMBL" id="BKCJ010140674">
    <property type="protein sequence ID" value="GEX94343.1"/>
    <property type="molecule type" value="Genomic_DNA"/>
</dbReference>